<dbReference type="Pfam" id="PF00561">
    <property type="entry name" value="Abhydrolase_1"/>
    <property type="match status" value="1"/>
</dbReference>
<protein>
    <submittedName>
        <fullName evidence="2">Alpha/beta hydrolase</fullName>
    </submittedName>
</protein>
<organism evidence="2 3">
    <name type="scientific">Idiomarina ramblicola</name>
    <dbReference type="NCBI Taxonomy" id="263724"/>
    <lineage>
        <taxon>Bacteria</taxon>
        <taxon>Pseudomonadati</taxon>
        <taxon>Pseudomonadota</taxon>
        <taxon>Gammaproteobacteria</taxon>
        <taxon>Alteromonadales</taxon>
        <taxon>Idiomarinaceae</taxon>
        <taxon>Idiomarina</taxon>
    </lineage>
</organism>
<dbReference type="PANTHER" id="PTHR43798:SF33">
    <property type="entry name" value="HYDROLASE, PUTATIVE (AFU_ORTHOLOGUE AFUA_2G14860)-RELATED"/>
    <property type="match status" value="1"/>
</dbReference>
<dbReference type="InterPro" id="IPR029058">
    <property type="entry name" value="AB_hydrolase_fold"/>
</dbReference>
<keyword evidence="2" id="KW-0378">Hydrolase</keyword>
<dbReference type="RefSeq" id="WP_126780180.1">
    <property type="nucleotide sequence ID" value="NZ_PIQC01000001.1"/>
</dbReference>
<gene>
    <name evidence="2" type="ORF">CWI78_03235</name>
</gene>
<evidence type="ECO:0000313" key="3">
    <source>
        <dbReference type="Proteomes" id="UP000288058"/>
    </source>
</evidence>
<dbReference type="Gene3D" id="3.40.50.1820">
    <property type="entry name" value="alpha/beta hydrolase"/>
    <property type="match status" value="1"/>
</dbReference>
<comment type="caution">
    <text evidence="2">The sequence shown here is derived from an EMBL/GenBank/DDBJ whole genome shotgun (WGS) entry which is preliminary data.</text>
</comment>
<dbReference type="PRINTS" id="PR00111">
    <property type="entry name" value="ABHYDROLASE"/>
</dbReference>
<sequence length="289" mass="32650">MDYLAVLERATPVSYQLDWGTVRGLCWGNPDDIQVVATHGWLDNSHSFLPLATHWPSDKGGLLALDWPGHGHSDHRPVGSYYHFIDYAYDLWHLIQQQGWQNLTLLGHSMGGFVSNLVAALCPERIHRLILVEAFGLLVSDGTNAREQLKQGFLSRQKLQTPRWRSYVDFDSAVGVRAAQADFSEALVRLIVERGSKQGEDGRWHWRADARVKTTSAYRLPSSAVDDIVSELTMPVIVVRGSEGYDKLENALEKWQDKVSDFRCVTLKGGHHVHMEQPEKLVELLESQV</sequence>
<proteinExistence type="predicted"/>
<reference evidence="3" key="1">
    <citation type="journal article" date="2018" name="Front. Microbiol.">
        <title>Genome-Based Analysis Reveals the Taxonomy and Diversity of the Family Idiomarinaceae.</title>
        <authorList>
            <person name="Liu Y."/>
            <person name="Lai Q."/>
            <person name="Shao Z."/>
        </authorList>
    </citation>
    <scope>NUCLEOTIDE SEQUENCE [LARGE SCALE GENOMIC DNA]</scope>
    <source>
        <strain evidence="3">R22</strain>
    </source>
</reference>
<dbReference type="PANTHER" id="PTHR43798">
    <property type="entry name" value="MONOACYLGLYCEROL LIPASE"/>
    <property type="match status" value="1"/>
</dbReference>
<name>A0A432Z6E1_9GAMM</name>
<dbReference type="Proteomes" id="UP000288058">
    <property type="component" value="Unassembled WGS sequence"/>
</dbReference>
<dbReference type="SUPFAM" id="SSF53474">
    <property type="entry name" value="alpha/beta-Hydrolases"/>
    <property type="match status" value="1"/>
</dbReference>
<evidence type="ECO:0000313" key="2">
    <source>
        <dbReference type="EMBL" id="RUO73457.1"/>
    </source>
</evidence>
<keyword evidence="3" id="KW-1185">Reference proteome</keyword>
<dbReference type="GO" id="GO:0016787">
    <property type="term" value="F:hydrolase activity"/>
    <property type="evidence" value="ECO:0007669"/>
    <property type="project" value="UniProtKB-KW"/>
</dbReference>
<dbReference type="GO" id="GO:0016020">
    <property type="term" value="C:membrane"/>
    <property type="evidence" value="ECO:0007669"/>
    <property type="project" value="TreeGrafter"/>
</dbReference>
<dbReference type="InterPro" id="IPR000073">
    <property type="entry name" value="AB_hydrolase_1"/>
</dbReference>
<dbReference type="OrthoDB" id="149912at2"/>
<dbReference type="AlphaFoldDB" id="A0A432Z6E1"/>
<dbReference type="InterPro" id="IPR050266">
    <property type="entry name" value="AB_hydrolase_sf"/>
</dbReference>
<evidence type="ECO:0000259" key="1">
    <source>
        <dbReference type="Pfam" id="PF00561"/>
    </source>
</evidence>
<dbReference type="EMBL" id="PIQC01000001">
    <property type="protein sequence ID" value="RUO73457.1"/>
    <property type="molecule type" value="Genomic_DNA"/>
</dbReference>
<accession>A0A432Z6E1</accession>
<feature type="domain" description="AB hydrolase-1" evidence="1">
    <location>
        <begin position="36"/>
        <end position="278"/>
    </location>
</feature>